<keyword evidence="3" id="KW-1185">Reference proteome</keyword>
<dbReference type="Gene3D" id="1.10.510.10">
    <property type="entry name" value="Transferase(Phosphotransferase) domain 1"/>
    <property type="match status" value="1"/>
</dbReference>
<comment type="caution">
    <text evidence="2">The sequence shown here is derived from an EMBL/GenBank/DDBJ whole genome shotgun (WGS) entry which is preliminary data.</text>
</comment>
<keyword evidence="2" id="KW-0808">Transferase</keyword>
<dbReference type="OrthoDB" id="163159at2759"/>
<dbReference type="EMBL" id="JNBS01002557">
    <property type="protein sequence ID" value="OQR90309.1"/>
    <property type="molecule type" value="Genomic_DNA"/>
</dbReference>
<dbReference type="PANTHER" id="PTHR44329">
    <property type="entry name" value="SERINE/THREONINE-PROTEIN KINASE TNNI3K-RELATED"/>
    <property type="match status" value="1"/>
</dbReference>
<dbReference type="AlphaFoldDB" id="A0A1V9YWX3"/>
<dbReference type="Pfam" id="PF07714">
    <property type="entry name" value="PK_Tyr_Ser-Thr"/>
    <property type="match status" value="1"/>
</dbReference>
<dbReference type="GO" id="GO:0004674">
    <property type="term" value="F:protein serine/threonine kinase activity"/>
    <property type="evidence" value="ECO:0007669"/>
    <property type="project" value="TreeGrafter"/>
</dbReference>
<evidence type="ECO:0000313" key="2">
    <source>
        <dbReference type="EMBL" id="OQR90309.1"/>
    </source>
</evidence>
<name>A0A1V9YWX3_9STRA</name>
<dbReference type="SUPFAM" id="SSF56112">
    <property type="entry name" value="Protein kinase-like (PK-like)"/>
    <property type="match status" value="1"/>
</dbReference>
<organism evidence="2 3">
    <name type="scientific">Thraustotheca clavata</name>
    <dbReference type="NCBI Taxonomy" id="74557"/>
    <lineage>
        <taxon>Eukaryota</taxon>
        <taxon>Sar</taxon>
        <taxon>Stramenopiles</taxon>
        <taxon>Oomycota</taxon>
        <taxon>Saprolegniomycetes</taxon>
        <taxon>Saprolegniales</taxon>
        <taxon>Achlyaceae</taxon>
        <taxon>Thraustotheca</taxon>
    </lineage>
</organism>
<feature type="domain" description="Protein kinase" evidence="1">
    <location>
        <begin position="1"/>
        <end position="97"/>
    </location>
</feature>
<evidence type="ECO:0000259" key="1">
    <source>
        <dbReference type="PROSITE" id="PS50011"/>
    </source>
</evidence>
<proteinExistence type="predicted"/>
<feature type="non-terminal residue" evidence="2">
    <location>
        <position position="1"/>
    </location>
</feature>
<dbReference type="PANTHER" id="PTHR44329:SF214">
    <property type="entry name" value="PROTEIN KINASE DOMAIN-CONTAINING PROTEIN"/>
    <property type="match status" value="1"/>
</dbReference>
<gene>
    <name evidence="2" type="ORF">THRCLA_22563</name>
</gene>
<evidence type="ECO:0000313" key="3">
    <source>
        <dbReference type="Proteomes" id="UP000243217"/>
    </source>
</evidence>
<accession>A0A1V9YWX3</accession>
<dbReference type="Proteomes" id="UP000243217">
    <property type="component" value="Unassembled WGS sequence"/>
</dbReference>
<dbReference type="InterPro" id="IPR011009">
    <property type="entry name" value="Kinase-like_dom_sf"/>
</dbReference>
<dbReference type="InterPro" id="IPR000719">
    <property type="entry name" value="Prot_kinase_dom"/>
</dbReference>
<keyword evidence="2" id="KW-0418">Kinase</keyword>
<protein>
    <submittedName>
        <fullName evidence="2">Kinase</fullName>
    </submittedName>
</protein>
<dbReference type="InterPro" id="IPR051681">
    <property type="entry name" value="Ser/Thr_Kinases-Pseudokinases"/>
</dbReference>
<dbReference type="InterPro" id="IPR001245">
    <property type="entry name" value="Ser-Thr/Tyr_kinase_cat_dom"/>
</dbReference>
<reference evidence="2 3" key="1">
    <citation type="journal article" date="2014" name="Genome Biol. Evol.">
        <title>The secreted proteins of Achlya hypogyna and Thraustotheca clavata identify the ancestral oomycete secretome and reveal gene acquisitions by horizontal gene transfer.</title>
        <authorList>
            <person name="Misner I."/>
            <person name="Blouin N."/>
            <person name="Leonard G."/>
            <person name="Richards T.A."/>
            <person name="Lane C.E."/>
        </authorList>
    </citation>
    <scope>NUCLEOTIDE SEQUENCE [LARGE SCALE GENOMIC DNA]</scope>
    <source>
        <strain evidence="2 3">ATCC 34112</strain>
    </source>
</reference>
<sequence length="97" mass="10741">LSGGRYSVAADIYSFGVVLSEFDSHEIPYNDLRDPLDGHRLGNFAIITRVREGTLRPVFSSSCPRNIVDIAEQCLASNPSDRPTSYQLSVILKKLTL</sequence>
<dbReference type="PROSITE" id="PS50011">
    <property type="entry name" value="PROTEIN_KINASE_DOM"/>
    <property type="match status" value="1"/>
</dbReference>
<dbReference type="GO" id="GO:0005524">
    <property type="term" value="F:ATP binding"/>
    <property type="evidence" value="ECO:0007669"/>
    <property type="project" value="InterPro"/>
</dbReference>